<name>A0A6M3K6H5_9ZZZZ</name>
<protein>
    <submittedName>
        <fullName evidence="1">Uncharacterized protein</fullName>
    </submittedName>
</protein>
<dbReference type="EMBL" id="MT142284">
    <property type="protein sequence ID" value="QJA77472.1"/>
    <property type="molecule type" value="Genomic_DNA"/>
</dbReference>
<reference evidence="1" key="1">
    <citation type="submission" date="2020-03" db="EMBL/GenBank/DDBJ databases">
        <title>The deep terrestrial virosphere.</title>
        <authorList>
            <person name="Holmfeldt K."/>
            <person name="Nilsson E."/>
            <person name="Simone D."/>
            <person name="Lopez-Fernandez M."/>
            <person name="Wu X."/>
            <person name="de Brujin I."/>
            <person name="Lundin D."/>
            <person name="Andersson A."/>
            <person name="Bertilsson S."/>
            <person name="Dopson M."/>
        </authorList>
    </citation>
    <scope>NUCLEOTIDE SEQUENCE</scope>
    <source>
        <strain evidence="1">MM415A01300</strain>
    </source>
</reference>
<sequence>MKKRKGWKSKLSKAQLRHIRETTDNCLLKEFKANRATHWKWMLAGNIEDPCIEYRLIALRLRIE</sequence>
<organism evidence="1">
    <name type="scientific">viral metagenome</name>
    <dbReference type="NCBI Taxonomy" id="1070528"/>
    <lineage>
        <taxon>unclassified sequences</taxon>
        <taxon>metagenomes</taxon>
        <taxon>organismal metagenomes</taxon>
    </lineage>
</organism>
<accession>A0A6M3K6H5</accession>
<evidence type="ECO:0000313" key="1">
    <source>
        <dbReference type="EMBL" id="QJA77472.1"/>
    </source>
</evidence>
<dbReference type="AlphaFoldDB" id="A0A6M3K6H5"/>
<gene>
    <name evidence="1" type="ORF">MM415A01300_0017</name>
</gene>
<proteinExistence type="predicted"/>